<keyword evidence="1" id="KW-1185">Reference proteome</keyword>
<dbReference type="AlphaFoldDB" id="A0A8B8BX23"/>
<dbReference type="Proteomes" id="UP000694844">
    <property type="component" value="Chromosome 9"/>
</dbReference>
<dbReference type="PANTHER" id="PTHR24104">
    <property type="entry name" value="E3 UBIQUITIN-PROTEIN LIGASE NHLRC1-RELATED"/>
    <property type="match status" value="1"/>
</dbReference>
<dbReference type="GO" id="GO:0043161">
    <property type="term" value="P:proteasome-mediated ubiquitin-dependent protein catabolic process"/>
    <property type="evidence" value="ECO:0007669"/>
    <property type="project" value="TreeGrafter"/>
</dbReference>
<organism evidence="1 2">
    <name type="scientific">Crassostrea virginica</name>
    <name type="common">Eastern oyster</name>
    <dbReference type="NCBI Taxonomy" id="6565"/>
    <lineage>
        <taxon>Eukaryota</taxon>
        <taxon>Metazoa</taxon>
        <taxon>Spiralia</taxon>
        <taxon>Lophotrochozoa</taxon>
        <taxon>Mollusca</taxon>
        <taxon>Bivalvia</taxon>
        <taxon>Autobranchia</taxon>
        <taxon>Pteriomorphia</taxon>
        <taxon>Ostreida</taxon>
        <taxon>Ostreoidea</taxon>
        <taxon>Ostreidae</taxon>
        <taxon>Crassostrea</taxon>
    </lineage>
</organism>
<protein>
    <submittedName>
        <fullName evidence="2">Uncharacterized protein LOC111113924</fullName>
    </submittedName>
</protein>
<evidence type="ECO:0000313" key="2">
    <source>
        <dbReference type="RefSeq" id="XP_022307923.1"/>
    </source>
</evidence>
<sequence>MFKTGDWTPFGITGSASGDLLVILNKDDQSPKVVRYSSTGTVLQEIQYDSQCQPLYQEAWYIAENVNGDIIVTNYTKGIVTTVDRHGIFRYSYSGSDSSFHPLGMGTDSTGHVLIADYHNDKIHMLDRDGRFLRSIIPEGGIKCPRGLCMVGDGEMVIGECLTGRAKAIRFLEEKK</sequence>
<accession>A0A8B8BX23</accession>
<dbReference type="SUPFAM" id="SSF101898">
    <property type="entry name" value="NHL repeat"/>
    <property type="match status" value="1"/>
</dbReference>
<dbReference type="OrthoDB" id="10039644at2759"/>
<dbReference type="RefSeq" id="XP_022307923.1">
    <property type="nucleotide sequence ID" value="XM_022452215.1"/>
</dbReference>
<dbReference type="InterPro" id="IPR011042">
    <property type="entry name" value="6-blade_b-propeller_TolB-like"/>
</dbReference>
<dbReference type="Gene3D" id="2.120.10.30">
    <property type="entry name" value="TolB, C-terminal domain"/>
    <property type="match status" value="1"/>
</dbReference>
<dbReference type="GO" id="GO:0061630">
    <property type="term" value="F:ubiquitin protein ligase activity"/>
    <property type="evidence" value="ECO:0007669"/>
    <property type="project" value="TreeGrafter"/>
</dbReference>
<dbReference type="PANTHER" id="PTHR24104:SF25">
    <property type="entry name" value="PROTEIN LIN-41"/>
    <property type="match status" value="1"/>
</dbReference>
<proteinExistence type="predicted"/>
<dbReference type="GO" id="GO:0000209">
    <property type="term" value="P:protein polyubiquitination"/>
    <property type="evidence" value="ECO:0007669"/>
    <property type="project" value="TreeGrafter"/>
</dbReference>
<dbReference type="InterPro" id="IPR050952">
    <property type="entry name" value="TRIM-NHL_E3_ligases"/>
</dbReference>
<reference evidence="2" key="1">
    <citation type="submission" date="2025-08" db="UniProtKB">
        <authorList>
            <consortium name="RefSeq"/>
        </authorList>
    </citation>
    <scope>IDENTIFICATION</scope>
    <source>
        <tissue evidence="2">Whole sample</tissue>
    </source>
</reference>
<evidence type="ECO:0000313" key="1">
    <source>
        <dbReference type="Proteomes" id="UP000694844"/>
    </source>
</evidence>
<dbReference type="GeneID" id="111113924"/>
<dbReference type="GO" id="GO:0008270">
    <property type="term" value="F:zinc ion binding"/>
    <property type="evidence" value="ECO:0007669"/>
    <property type="project" value="UniProtKB-KW"/>
</dbReference>
<name>A0A8B8BX23_CRAVI</name>
<dbReference type="KEGG" id="cvn:111113924"/>
<gene>
    <name evidence="2" type="primary">LOC111113924</name>
</gene>